<gene>
    <name evidence="2" type="ORF">LIER_10014</name>
</gene>
<comment type="caution">
    <text evidence="2">The sequence shown here is derived from an EMBL/GenBank/DDBJ whole genome shotgun (WGS) entry which is preliminary data.</text>
</comment>
<evidence type="ECO:0000256" key="1">
    <source>
        <dbReference type="SAM" id="MobiDB-lite"/>
    </source>
</evidence>
<accession>A0AAV3PJG4</accession>
<evidence type="ECO:0008006" key="4">
    <source>
        <dbReference type="Google" id="ProtNLM"/>
    </source>
</evidence>
<name>A0AAV3PJG4_LITER</name>
<keyword evidence="3" id="KW-1185">Reference proteome</keyword>
<sequence length="98" mass="11011">MPSKSTQRRKKLSTWAPCRTGGGNSRNSRKNYAWREVYSFTSSAYVCVEPISFFDAELGGIEVPHDDSIIIAPVITNYTVDRMLVDMGSSVDILYLSR</sequence>
<feature type="compositionally biased region" description="Basic residues" evidence="1">
    <location>
        <begin position="1"/>
        <end position="12"/>
    </location>
</feature>
<proteinExistence type="predicted"/>
<evidence type="ECO:0000313" key="3">
    <source>
        <dbReference type="Proteomes" id="UP001454036"/>
    </source>
</evidence>
<reference evidence="2 3" key="1">
    <citation type="submission" date="2024-01" db="EMBL/GenBank/DDBJ databases">
        <title>The complete chloroplast genome sequence of Lithospermum erythrorhizon: insights into the phylogenetic relationship among Boraginaceae species and the maternal lineages of purple gromwells.</title>
        <authorList>
            <person name="Okada T."/>
            <person name="Watanabe K."/>
        </authorList>
    </citation>
    <scope>NUCLEOTIDE SEQUENCE [LARGE SCALE GENOMIC DNA]</scope>
</reference>
<evidence type="ECO:0000313" key="2">
    <source>
        <dbReference type="EMBL" id="GAA0151258.1"/>
    </source>
</evidence>
<feature type="region of interest" description="Disordered" evidence="1">
    <location>
        <begin position="1"/>
        <end position="28"/>
    </location>
</feature>
<organism evidence="2 3">
    <name type="scientific">Lithospermum erythrorhizon</name>
    <name type="common">Purple gromwell</name>
    <name type="synonym">Lithospermum officinale var. erythrorhizon</name>
    <dbReference type="NCBI Taxonomy" id="34254"/>
    <lineage>
        <taxon>Eukaryota</taxon>
        <taxon>Viridiplantae</taxon>
        <taxon>Streptophyta</taxon>
        <taxon>Embryophyta</taxon>
        <taxon>Tracheophyta</taxon>
        <taxon>Spermatophyta</taxon>
        <taxon>Magnoliopsida</taxon>
        <taxon>eudicotyledons</taxon>
        <taxon>Gunneridae</taxon>
        <taxon>Pentapetalae</taxon>
        <taxon>asterids</taxon>
        <taxon>lamiids</taxon>
        <taxon>Boraginales</taxon>
        <taxon>Boraginaceae</taxon>
        <taxon>Boraginoideae</taxon>
        <taxon>Lithospermeae</taxon>
        <taxon>Lithospermum</taxon>
    </lineage>
</organism>
<dbReference type="EMBL" id="BAABME010001749">
    <property type="protein sequence ID" value="GAA0151258.1"/>
    <property type="molecule type" value="Genomic_DNA"/>
</dbReference>
<dbReference type="AlphaFoldDB" id="A0AAV3PJG4"/>
<dbReference type="Proteomes" id="UP001454036">
    <property type="component" value="Unassembled WGS sequence"/>
</dbReference>
<protein>
    <recommendedName>
        <fullName evidence="4">Peptidase A1 domain-containing protein</fullName>
    </recommendedName>
</protein>